<dbReference type="AlphaFoldDB" id="A0A179BK80"/>
<evidence type="ECO:0000256" key="4">
    <source>
        <dbReference type="ARBA" id="ARBA00013078"/>
    </source>
</evidence>
<dbReference type="PANTHER" id="PTHR43434">
    <property type="entry name" value="PHOSPHOGLYCOLATE PHOSPHATASE"/>
    <property type="match status" value="1"/>
</dbReference>
<dbReference type="SUPFAM" id="SSF56784">
    <property type="entry name" value="HAD-like"/>
    <property type="match status" value="1"/>
</dbReference>
<dbReference type="Pfam" id="PF13419">
    <property type="entry name" value="HAD_2"/>
    <property type="match status" value="1"/>
</dbReference>
<evidence type="ECO:0000256" key="1">
    <source>
        <dbReference type="ARBA" id="ARBA00000830"/>
    </source>
</evidence>
<dbReference type="InterPro" id="IPR050155">
    <property type="entry name" value="HAD-like_hydrolase_sf"/>
</dbReference>
<organism evidence="5 6">
    <name type="scientific">Acidithiobacillus ferrooxidans</name>
    <name type="common">Thiobacillus ferrooxidans</name>
    <dbReference type="NCBI Taxonomy" id="920"/>
    <lineage>
        <taxon>Bacteria</taxon>
        <taxon>Pseudomonadati</taxon>
        <taxon>Pseudomonadota</taxon>
        <taxon>Acidithiobacillia</taxon>
        <taxon>Acidithiobacillales</taxon>
        <taxon>Acidithiobacillaceae</taxon>
        <taxon>Acidithiobacillus</taxon>
    </lineage>
</organism>
<dbReference type="InterPro" id="IPR023214">
    <property type="entry name" value="HAD_sf"/>
</dbReference>
<accession>A0A179BK80</accession>
<comment type="similarity">
    <text evidence="3">Belongs to the HAD-like hydrolase superfamily. CbbY/CbbZ/Gph/YieH family.</text>
</comment>
<dbReference type="GO" id="GO:0008967">
    <property type="term" value="F:phosphoglycolate phosphatase activity"/>
    <property type="evidence" value="ECO:0007669"/>
    <property type="project" value="UniProtKB-EC"/>
</dbReference>
<comment type="catalytic activity">
    <reaction evidence="1">
        <text>2-phosphoglycolate + H2O = glycolate + phosphate</text>
        <dbReference type="Rhea" id="RHEA:14369"/>
        <dbReference type="ChEBI" id="CHEBI:15377"/>
        <dbReference type="ChEBI" id="CHEBI:29805"/>
        <dbReference type="ChEBI" id="CHEBI:43474"/>
        <dbReference type="ChEBI" id="CHEBI:58033"/>
        <dbReference type="EC" id="3.1.3.18"/>
    </reaction>
</comment>
<evidence type="ECO:0000256" key="2">
    <source>
        <dbReference type="ARBA" id="ARBA00004818"/>
    </source>
</evidence>
<comment type="caution">
    <text evidence="5">The sequence shown here is derived from an EMBL/GenBank/DDBJ whole genome shotgun (WGS) entry which is preliminary data.</text>
</comment>
<dbReference type="InterPro" id="IPR036412">
    <property type="entry name" value="HAD-like_sf"/>
</dbReference>
<dbReference type="Proteomes" id="UP000078302">
    <property type="component" value="Unassembled WGS sequence"/>
</dbReference>
<dbReference type="GO" id="GO:0005829">
    <property type="term" value="C:cytosol"/>
    <property type="evidence" value="ECO:0007669"/>
    <property type="project" value="TreeGrafter"/>
</dbReference>
<dbReference type="EMBL" id="LVXZ01000068">
    <property type="protein sequence ID" value="OAP91770.1"/>
    <property type="molecule type" value="Genomic_DNA"/>
</dbReference>
<dbReference type="SFLD" id="SFLDG01129">
    <property type="entry name" value="C1.5:_HAD__Beta-PGM__Phosphata"/>
    <property type="match status" value="1"/>
</dbReference>
<proteinExistence type="inferred from homology"/>
<dbReference type="PANTHER" id="PTHR43434:SF1">
    <property type="entry name" value="PHOSPHOGLYCOLATE PHOSPHATASE"/>
    <property type="match status" value="1"/>
</dbReference>
<keyword evidence="6" id="KW-1185">Reference proteome</keyword>
<evidence type="ECO:0000313" key="6">
    <source>
        <dbReference type="Proteomes" id="UP000078302"/>
    </source>
</evidence>
<protein>
    <recommendedName>
        <fullName evidence="4">phosphoglycolate phosphatase</fullName>
        <ecNumber evidence="4">3.1.3.18</ecNumber>
    </recommendedName>
</protein>
<sequence length="213" mass="23727">MHIETVIFDLDGTLIDSAQSLLSAFDGAFKSLGCVPVRPLDRTLIGPPLTQILAALSGSDDADLLAALAIAFKDRYDDDSYRETAVFEGVETMLSELVRRGHRLYIATNKRKKPTYRILEHLGWTGYFDDVYTLDTFEIPAKDKTQLLEWILRLGAIDVQRSVYTGDRDDDGRAALANNLAFLLATWGYGENIAGVWRKVNKPENLPDTIGAM</sequence>
<dbReference type="RefSeq" id="WP_196762881.1">
    <property type="nucleotide sequence ID" value="NZ_LVXZ01000068.1"/>
</dbReference>
<evidence type="ECO:0000313" key="5">
    <source>
        <dbReference type="EMBL" id="OAP91770.1"/>
    </source>
</evidence>
<dbReference type="SFLD" id="SFLDS00003">
    <property type="entry name" value="Haloacid_Dehalogenase"/>
    <property type="match status" value="1"/>
</dbReference>
<name>A0A179BK80_ACIFR</name>
<reference evidence="5 6" key="1">
    <citation type="submission" date="2016-04" db="EMBL/GenBank/DDBJ databases">
        <title>Acidithiobacillus ferrooxidans genome sequencing and assembly.</title>
        <authorList>
            <person name="Zhou Z."/>
        </authorList>
    </citation>
    <scope>NUCLEOTIDE SEQUENCE [LARGE SCALE GENOMIC DNA]</scope>
    <source>
        <strain evidence="5 6">BY0502</strain>
    </source>
</reference>
<dbReference type="EC" id="3.1.3.18" evidence="4"/>
<evidence type="ECO:0000256" key="3">
    <source>
        <dbReference type="ARBA" id="ARBA00006171"/>
    </source>
</evidence>
<comment type="pathway">
    <text evidence="2">Organic acid metabolism; glycolate biosynthesis; glycolate from 2-phosphoglycolate: step 1/1.</text>
</comment>
<dbReference type="GO" id="GO:0006281">
    <property type="term" value="P:DNA repair"/>
    <property type="evidence" value="ECO:0007669"/>
    <property type="project" value="TreeGrafter"/>
</dbReference>
<dbReference type="Gene3D" id="1.10.150.240">
    <property type="entry name" value="Putative phosphatase, domain 2"/>
    <property type="match status" value="1"/>
</dbReference>
<gene>
    <name evidence="5" type="ORF">A4H96_06075</name>
</gene>
<dbReference type="InterPro" id="IPR023198">
    <property type="entry name" value="PGP-like_dom2"/>
</dbReference>
<dbReference type="InterPro" id="IPR041492">
    <property type="entry name" value="HAD_2"/>
</dbReference>
<dbReference type="Gene3D" id="3.40.50.1000">
    <property type="entry name" value="HAD superfamily/HAD-like"/>
    <property type="match status" value="1"/>
</dbReference>